<dbReference type="RefSeq" id="WP_066494451.1">
    <property type="nucleotide sequence ID" value="NZ_BJMO01000007.1"/>
</dbReference>
<evidence type="ECO:0000313" key="2">
    <source>
        <dbReference type="Proteomes" id="UP000070134"/>
    </source>
</evidence>
<keyword evidence="2" id="KW-1185">Reference proteome</keyword>
<dbReference type="Proteomes" id="UP000070134">
    <property type="component" value="Chromosome"/>
</dbReference>
<protein>
    <submittedName>
        <fullName evidence="1">Uncharacterized protein</fullName>
    </submittedName>
</protein>
<accession>A0A126ZUT8</accession>
<dbReference type="EMBL" id="CP014518">
    <property type="protein sequence ID" value="AMM30919.1"/>
    <property type="molecule type" value="Genomic_DNA"/>
</dbReference>
<sequence length="81" mass="8586">MRHNPSGAPQRETLTIAALHCPACDTLADHAIAPVGGSARAFGAALRHRPFTLFCLACGRIEELTREQARAARSYAAGRSA</sequence>
<organism evidence="1 2">
    <name type="scientific">Sinomonas atrocyanea</name>
    <dbReference type="NCBI Taxonomy" id="37927"/>
    <lineage>
        <taxon>Bacteria</taxon>
        <taxon>Bacillati</taxon>
        <taxon>Actinomycetota</taxon>
        <taxon>Actinomycetes</taxon>
        <taxon>Micrococcales</taxon>
        <taxon>Micrococcaceae</taxon>
        <taxon>Sinomonas</taxon>
    </lineage>
</organism>
<gene>
    <name evidence="1" type="ORF">SA2016_0218</name>
</gene>
<proteinExistence type="predicted"/>
<name>A0A126ZUT8_9MICC</name>
<dbReference type="AlphaFoldDB" id="A0A126ZUT8"/>
<dbReference type="KEGG" id="satk:SA2016_0218"/>
<reference evidence="1 2" key="1">
    <citation type="submission" date="2016-02" db="EMBL/GenBank/DDBJ databases">
        <title>Complete genome of Sinomonas atrocyanea KCTC 3377.</title>
        <authorList>
            <person name="Kim K.M."/>
        </authorList>
    </citation>
    <scope>NUCLEOTIDE SEQUENCE [LARGE SCALE GENOMIC DNA]</scope>
    <source>
        <strain evidence="1 2">KCTC 3377</strain>
    </source>
</reference>
<evidence type="ECO:0000313" key="1">
    <source>
        <dbReference type="EMBL" id="AMM30919.1"/>
    </source>
</evidence>